<dbReference type="OrthoDB" id="5071640at2759"/>
<proteinExistence type="predicted"/>
<sequence>MRFFILLLLIIRLSVGIASHFFSPASLRLGGNRASKEECLNGAWQSHMVPELLSIYWTGSKKRVEFPTDTEGIISTPVLHNRTSTDGEMNEEYSECRNPSYFNYEEKVMNGGIIMEEKPAGFTLLENKPWVPADLMARGDHEQQY</sequence>
<protein>
    <submittedName>
        <fullName evidence="2">Uncharacterized protein</fullName>
    </submittedName>
</protein>
<organism evidence="2 3">
    <name type="scientific">Fusarium longipes</name>
    <dbReference type="NCBI Taxonomy" id="694270"/>
    <lineage>
        <taxon>Eukaryota</taxon>
        <taxon>Fungi</taxon>
        <taxon>Dikarya</taxon>
        <taxon>Ascomycota</taxon>
        <taxon>Pezizomycotina</taxon>
        <taxon>Sordariomycetes</taxon>
        <taxon>Hypocreomycetidae</taxon>
        <taxon>Hypocreales</taxon>
        <taxon>Nectriaceae</taxon>
        <taxon>Fusarium</taxon>
    </lineage>
</organism>
<evidence type="ECO:0000313" key="2">
    <source>
        <dbReference type="EMBL" id="RGP75442.1"/>
    </source>
</evidence>
<feature type="chain" id="PRO_5017461008" evidence="1">
    <location>
        <begin position="19"/>
        <end position="145"/>
    </location>
</feature>
<gene>
    <name evidence="2" type="ORF">FLONG3_5695</name>
</gene>
<keyword evidence="1" id="KW-0732">Signal</keyword>
<keyword evidence="3" id="KW-1185">Reference proteome</keyword>
<feature type="signal peptide" evidence="1">
    <location>
        <begin position="1"/>
        <end position="18"/>
    </location>
</feature>
<reference evidence="2 3" key="1">
    <citation type="journal article" date="2018" name="PLoS Pathog.">
        <title>Evolution of structural diversity of trichothecenes, a family of toxins produced by plant pathogenic and entomopathogenic fungi.</title>
        <authorList>
            <person name="Proctor R.H."/>
            <person name="McCormick S.P."/>
            <person name="Kim H.S."/>
            <person name="Cardoza R.E."/>
            <person name="Stanley A.M."/>
            <person name="Lindo L."/>
            <person name="Kelly A."/>
            <person name="Brown D.W."/>
            <person name="Lee T."/>
            <person name="Vaughan M.M."/>
            <person name="Alexander N.J."/>
            <person name="Busman M."/>
            <person name="Gutierrez S."/>
        </authorList>
    </citation>
    <scope>NUCLEOTIDE SEQUENCE [LARGE SCALE GENOMIC DNA]</scope>
    <source>
        <strain evidence="2 3">NRRL 20695</strain>
    </source>
</reference>
<accession>A0A395STQ8</accession>
<dbReference type="AlphaFoldDB" id="A0A395STQ8"/>
<name>A0A395STQ8_9HYPO</name>
<comment type="caution">
    <text evidence="2">The sequence shown here is derived from an EMBL/GenBank/DDBJ whole genome shotgun (WGS) entry which is preliminary data.</text>
</comment>
<evidence type="ECO:0000256" key="1">
    <source>
        <dbReference type="SAM" id="SignalP"/>
    </source>
</evidence>
<dbReference type="EMBL" id="PXOG01000122">
    <property type="protein sequence ID" value="RGP75442.1"/>
    <property type="molecule type" value="Genomic_DNA"/>
</dbReference>
<dbReference type="Proteomes" id="UP000266234">
    <property type="component" value="Unassembled WGS sequence"/>
</dbReference>
<evidence type="ECO:0000313" key="3">
    <source>
        <dbReference type="Proteomes" id="UP000266234"/>
    </source>
</evidence>